<dbReference type="EMBL" id="FPBV01000026">
    <property type="protein sequence ID" value="SFV05264.1"/>
    <property type="molecule type" value="Genomic_DNA"/>
</dbReference>
<name>A0A1I7L704_9BACL</name>
<dbReference type="Pfam" id="PF03646">
    <property type="entry name" value="FlaG"/>
    <property type="match status" value="1"/>
</dbReference>
<feature type="region of interest" description="Disordered" evidence="1">
    <location>
        <begin position="1"/>
        <end position="50"/>
    </location>
</feature>
<dbReference type="AlphaFoldDB" id="A0A1I7L704"/>
<dbReference type="SUPFAM" id="SSF160214">
    <property type="entry name" value="FlaG-like"/>
    <property type="match status" value="1"/>
</dbReference>
<dbReference type="InterPro" id="IPR035924">
    <property type="entry name" value="FlaG-like_sf"/>
</dbReference>
<feature type="compositionally biased region" description="Low complexity" evidence="1">
    <location>
        <begin position="1"/>
        <end position="15"/>
    </location>
</feature>
<gene>
    <name evidence="2" type="ORF">SAMN05421543_12619</name>
</gene>
<evidence type="ECO:0000313" key="3">
    <source>
        <dbReference type="Proteomes" id="UP000183508"/>
    </source>
</evidence>
<protein>
    <submittedName>
        <fullName evidence="2">FlaG protein</fullName>
    </submittedName>
</protein>
<organism evidence="2 3">
    <name type="scientific">Alicyclobacillus macrosporangiidus</name>
    <dbReference type="NCBI Taxonomy" id="392015"/>
    <lineage>
        <taxon>Bacteria</taxon>
        <taxon>Bacillati</taxon>
        <taxon>Bacillota</taxon>
        <taxon>Bacilli</taxon>
        <taxon>Bacillales</taxon>
        <taxon>Alicyclobacillaceae</taxon>
        <taxon>Alicyclobacillus</taxon>
    </lineage>
</organism>
<proteinExistence type="predicted"/>
<evidence type="ECO:0000313" key="2">
    <source>
        <dbReference type="EMBL" id="SFV05264.1"/>
    </source>
</evidence>
<reference evidence="3" key="1">
    <citation type="submission" date="2016-10" db="EMBL/GenBank/DDBJ databases">
        <authorList>
            <person name="Varghese N."/>
        </authorList>
    </citation>
    <scope>NUCLEOTIDE SEQUENCE [LARGE SCALE GENOMIC DNA]</scope>
    <source>
        <strain evidence="3">DSM 17980</strain>
    </source>
</reference>
<keyword evidence="3" id="KW-1185">Reference proteome</keyword>
<dbReference type="Gene3D" id="3.30.160.170">
    <property type="entry name" value="FlaG-like"/>
    <property type="match status" value="1"/>
</dbReference>
<sequence length="123" mass="13072">MSIEGVHPVAPPHAAQPSGARIPATPDVVTAISPKGHGAQASGETSGNMLDADKRAKALEDINRRLAESSLRVEFDTTAPPNQLWLNVIDQDTGEVIQKIPPEGTRRLLEDPGAKGIVIDKPR</sequence>
<evidence type="ECO:0000256" key="1">
    <source>
        <dbReference type="SAM" id="MobiDB-lite"/>
    </source>
</evidence>
<dbReference type="RefSeq" id="WP_281245614.1">
    <property type="nucleotide sequence ID" value="NZ_FPBV01000026.1"/>
</dbReference>
<dbReference type="Proteomes" id="UP000183508">
    <property type="component" value="Unassembled WGS sequence"/>
</dbReference>
<dbReference type="STRING" id="392015.SAMN05421543_12619"/>
<accession>A0A1I7L704</accession>
<dbReference type="InterPro" id="IPR005186">
    <property type="entry name" value="FlaG"/>
</dbReference>